<protein>
    <submittedName>
        <fullName evidence="1">1759_t:CDS:1</fullName>
    </submittedName>
</protein>
<dbReference type="Proteomes" id="UP000789759">
    <property type="component" value="Unassembled WGS sequence"/>
</dbReference>
<dbReference type="AlphaFoldDB" id="A0A9N9DJU6"/>
<evidence type="ECO:0000313" key="2">
    <source>
        <dbReference type="Proteomes" id="UP000789759"/>
    </source>
</evidence>
<name>A0A9N9DJU6_9GLOM</name>
<gene>
    <name evidence="1" type="ORF">CPELLU_LOCUS8959</name>
</gene>
<sequence>MRLSKRVQFLKDARDKRAQNAENNELFSDEVSECESLGSELLGIESLDSKSPSSQSSSDENDWVDELFKPKLNTHNLIVNSNSENSSEEETSEYTLSELEQKIKNEIQDLQLQYTAQYLRLVESGLIRVQATSKRGKHQKIQSLLLDKDVKSKLLKYLSLHKFKLSIHKLCDYVCNEIFPSIGIETGKTINIYVDGHKRSDVVEYHRNFLDCMAQYELLMPDWSDDLMQQINPILPARERLHILVTHDESVFYANDGQKAFWTPIGKLPLCSKSAGGSIMVSEFLCDTIRQLRLDNVYQQQYNSFSFEQQIPTEAHCIIHPGNNHDGYWTISDMAQQLKNKAIPIFEAIHPGCIAVFAFDNSSNHAAFANDALEINYPDGTPKGIYQVLEERGLAYPNLKKICSDCKKGALQKRDCCATQILSLEPDFANQKSLLEEIVEEADYKIIFYPKFTAN</sequence>
<keyword evidence="2" id="KW-1185">Reference proteome</keyword>
<proteinExistence type="predicted"/>
<dbReference type="OrthoDB" id="10044727at2759"/>
<dbReference type="PANTHER" id="PTHR35871">
    <property type="entry name" value="EXPRESSED PROTEIN"/>
    <property type="match status" value="1"/>
</dbReference>
<dbReference type="PANTHER" id="PTHR35871:SF1">
    <property type="entry name" value="CXC1-LIKE CYSTEINE CLUSTER ASSOCIATED WITH KDZ TRANSPOSASES DOMAIN-CONTAINING PROTEIN"/>
    <property type="match status" value="1"/>
</dbReference>
<accession>A0A9N9DJU6</accession>
<dbReference type="EMBL" id="CAJVQA010006606">
    <property type="protein sequence ID" value="CAG8643272.1"/>
    <property type="molecule type" value="Genomic_DNA"/>
</dbReference>
<reference evidence="1" key="1">
    <citation type="submission" date="2021-06" db="EMBL/GenBank/DDBJ databases">
        <authorList>
            <person name="Kallberg Y."/>
            <person name="Tangrot J."/>
            <person name="Rosling A."/>
        </authorList>
    </citation>
    <scope>NUCLEOTIDE SEQUENCE</scope>
    <source>
        <strain evidence="1">FL966</strain>
    </source>
</reference>
<comment type="caution">
    <text evidence="1">The sequence shown here is derived from an EMBL/GenBank/DDBJ whole genome shotgun (WGS) entry which is preliminary data.</text>
</comment>
<organism evidence="1 2">
    <name type="scientific">Cetraspora pellucida</name>
    <dbReference type="NCBI Taxonomy" id="1433469"/>
    <lineage>
        <taxon>Eukaryota</taxon>
        <taxon>Fungi</taxon>
        <taxon>Fungi incertae sedis</taxon>
        <taxon>Mucoromycota</taxon>
        <taxon>Glomeromycotina</taxon>
        <taxon>Glomeromycetes</taxon>
        <taxon>Diversisporales</taxon>
        <taxon>Gigasporaceae</taxon>
        <taxon>Cetraspora</taxon>
    </lineage>
</organism>
<evidence type="ECO:0000313" key="1">
    <source>
        <dbReference type="EMBL" id="CAG8643272.1"/>
    </source>
</evidence>